<feature type="domain" description="Retrovirus-related Pol polyprotein from transposon TNT 1-94-like beta-barrel" evidence="14">
    <location>
        <begin position="182"/>
        <end position="260"/>
    </location>
</feature>
<name>A0ABR0XB60_REHGL</name>
<sequence>MQKYLDKIKTLTDSLAAVNESVKDEDLMLYILRGLSSEFETFKATFRLNINRSLSLHDFAALLIAEELNLNLQKPSESSSVYEAPTILLPLIVVVVTIKSVVLVVLVIAVVIMVVEVVSIQVVENLTEIRTWCQICGKSFHRAIDCWYRDDFTTYASTKNIRGRQALTAQSSSQSHISPVSWDLDSGANSHVRHDLSQLTMSQPYDGDDSVAVGNGNTLHTANTGTGNLFTPLSTLKLSNIVHVPSISINLLSVFQLAKDNNCSLIFNDKEVRNLDNLTNQLIFWGPCDNGLYHLPTSGAGSDPIHVTLRNLANKYGPLMHLRLGEIDNVIVSSPEIAKEFLKTHDVIFASRPSLISSEIGCYGNTDIAFAPYGDYWRQVRKICTQELLSAPRVQSFRPIREEELLNLCKWIAQNAGKPINLTEKISQVSYDIMVRACLGEKSEEKSLFTKIVTDGLQNVSVFDIADVYPSIKFLLHLFTDLRRRVEKHHEQIDRLMGKIIDDRKRANAAKIDEGEKHEDLLNVLLKLQSGGSLEHPLTTNNIKAVLLAQDELRQVFDAKGRVDESNFDELKYLKLVIKETFRFHPTVPLLLPRESREASQINGYNIPIKTRVLVNVWAFGRDPKYWDDAESFKPERFLEKSVDFKASSFEYIPFGAGRRICPGTIYGPTIVEFQLAMLLYHFDWILPDGMKPEDVKMTELFGAASRRKHDLFVIPVVRRPLPV</sequence>
<comment type="subcellular location">
    <subcellularLocation>
        <location evidence="2">Membrane</location>
        <topology evidence="2">Single-pass type II membrane protein</topology>
    </subcellularLocation>
</comment>
<dbReference type="CDD" id="cd11072">
    <property type="entry name" value="CYP71-like"/>
    <property type="match status" value="1"/>
</dbReference>
<proteinExistence type="inferred from homology"/>
<keyword evidence="7" id="KW-0735">Signal-anchor</keyword>
<evidence type="ECO:0000256" key="2">
    <source>
        <dbReference type="ARBA" id="ARBA00004606"/>
    </source>
</evidence>
<keyword evidence="6" id="KW-0479">Metal-binding</keyword>
<comment type="caution">
    <text evidence="15">The sequence shown here is derived from an EMBL/GenBank/DDBJ whole genome shotgun (WGS) entry which is preliminary data.</text>
</comment>
<keyword evidence="5 13" id="KW-0812">Transmembrane</keyword>
<organism evidence="15 16">
    <name type="scientific">Rehmannia glutinosa</name>
    <name type="common">Chinese foxglove</name>
    <dbReference type="NCBI Taxonomy" id="99300"/>
    <lineage>
        <taxon>Eukaryota</taxon>
        <taxon>Viridiplantae</taxon>
        <taxon>Streptophyta</taxon>
        <taxon>Embryophyta</taxon>
        <taxon>Tracheophyta</taxon>
        <taxon>Spermatophyta</taxon>
        <taxon>Magnoliopsida</taxon>
        <taxon>eudicotyledons</taxon>
        <taxon>Gunneridae</taxon>
        <taxon>Pentapetalae</taxon>
        <taxon>asterids</taxon>
        <taxon>lamiids</taxon>
        <taxon>Lamiales</taxon>
        <taxon>Orobanchaceae</taxon>
        <taxon>Rehmannieae</taxon>
        <taxon>Rehmannia</taxon>
    </lineage>
</organism>
<comment type="cofactor">
    <cofactor evidence="1">
        <name>heme</name>
        <dbReference type="ChEBI" id="CHEBI:30413"/>
    </cofactor>
</comment>
<keyword evidence="11" id="KW-0503">Monooxygenase</keyword>
<evidence type="ECO:0000256" key="9">
    <source>
        <dbReference type="ARBA" id="ARBA00023002"/>
    </source>
</evidence>
<dbReference type="InterPro" id="IPR052306">
    <property type="entry name" value="CYP450_71D"/>
</dbReference>
<evidence type="ECO:0000256" key="1">
    <source>
        <dbReference type="ARBA" id="ARBA00001971"/>
    </source>
</evidence>
<dbReference type="EMBL" id="JABTTQ020000005">
    <property type="protein sequence ID" value="KAK6156405.1"/>
    <property type="molecule type" value="Genomic_DNA"/>
</dbReference>
<dbReference type="Proteomes" id="UP001318860">
    <property type="component" value="Unassembled WGS sequence"/>
</dbReference>
<dbReference type="InterPro" id="IPR036396">
    <property type="entry name" value="Cyt_P450_sf"/>
</dbReference>
<reference evidence="15 16" key="1">
    <citation type="journal article" date="2021" name="Comput. Struct. Biotechnol. J.">
        <title>De novo genome assembly of the potent medicinal plant Rehmannia glutinosa using nanopore technology.</title>
        <authorList>
            <person name="Ma L."/>
            <person name="Dong C."/>
            <person name="Song C."/>
            <person name="Wang X."/>
            <person name="Zheng X."/>
            <person name="Niu Y."/>
            <person name="Chen S."/>
            <person name="Feng W."/>
        </authorList>
    </citation>
    <scope>NUCLEOTIDE SEQUENCE [LARGE SCALE GENOMIC DNA]</scope>
    <source>
        <strain evidence="15">DH-2019</strain>
    </source>
</reference>
<dbReference type="Pfam" id="PF00067">
    <property type="entry name" value="p450"/>
    <property type="match status" value="2"/>
</dbReference>
<evidence type="ECO:0000256" key="5">
    <source>
        <dbReference type="ARBA" id="ARBA00022692"/>
    </source>
</evidence>
<feature type="transmembrane region" description="Helical" evidence="13">
    <location>
        <begin position="87"/>
        <end position="115"/>
    </location>
</feature>
<comment type="similarity">
    <text evidence="3">Belongs to the cytochrome P450 family.</text>
</comment>
<dbReference type="Pfam" id="PF22936">
    <property type="entry name" value="Pol_BBD"/>
    <property type="match status" value="1"/>
</dbReference>
<keyword evidence="16" id="KW-1185">Reference proteome</keyword>
<evidence type="ECO:0000256" key="6">
    <source>
        <dbReference type="ARBA" id="ARBA00022723"/>
    </source>
</evidence>
<evidence type="ECO:0000256" key="3">
    <source>
        <dbReference type="ARBA" id="ARBA00010617"/>
    </source>
</evidence>
<evidence type="ECO:0000256" key="13">
    <source>
        <dbReference type="SAM" id="Phobius"/>
    </source>
</evidence>
<evidence type="ECO:0000256" key="4">
    <source>
        <dbReference type="ARBA" id="ARBA00022617"/>
    </source>
</evidence>
<dbReference type="PANTHER" id="PTHR47953:SF19">
    <property type="entry name" value="OS06G0641600 PROTEIN"/>
    <property type="match status" value="1"/>
</dbReference>
<dbReference type="SUPFAM" id="SSF48264">
    <property type="entry name" value="Cytochrome P450"/>
    <property type="match status" value="1"/>
</dbReference>
<dbReference type="InterPro" id="IPR001128">
    <property type="entry name" value="Cyt_P450"/>
</dbReference>
<keyword evidence="12 13" id="KW-0472">Membrane</keyword>
<dbReference type="Gene3D" id="1.10.630.10">
    <property type="entry name" value="Cytochrome P450"/>
    <property type="match status" value="2"/>
</dbReference>
<evidence type="ECO:0000313" key="16">
    <source>
        <dbReference type="Proteomes" id="UP001318860"/>
    </source>
</evidence>
<evidence type="ECO:0000259" key="14">
    <source>
        <dbReference type="Pfam" id="PF22936"/>
    </source>
</evidence>
<dbReference type="PRINTS" id="PR00463">
    <property type="entry name" value="EP450I"/>
</dbReference>
<dbReference type="PANTHER" id="PTHR47953">
    <property type="entry name" value="OS08G0105600 PROTEIN"/>
    <property type="match status" value="1"/>
</dbReference>
<keyword evidence="9" id="KW-0560">Oxidoreductase</keyword>
<dbReference type="InterPro" id="IPR002401">
    <property type="entry name" value="Cyt_P450_E_grp-I"/>
</dbReference>
<keyword evidence="8 13" id="KW-1133">Transmembrane helix</keyword>
<dbReference type="PROSITE" id="PS00086">
    <property type="entry name" value="CYTOCHROME_P450"/>
    <property type="match status" value="1"/>
</dbReference>
<gene>
    <name evidence="15" type="ORF">DH2020_010653</name>
</gene>
<keyword evidence="10" id="KW-0408">Iron</keyword>
<evidence type="ECO:0000256" key="12">
    <source>
        <dbReference type="ARBA" id="ARBA00023136"/>
    </source>
</evidence>
<evidence type="ECO:0000313" key="15">
    <source>
        <dbReference type="EMBL" id="KAK6156405.1"/>
    </source>
</evidence>
<evidence type="ECO:0000256" key="7">
    <source>
        <dbReference type="ARBA" id="ARBA00022968"/>
    </source>
</evidence>
<dbReference type="InterPro" id="IPR054722">
    <property type="entry name" value="PolX-like_BBD"/>
</dbReference>
<accession>A0ABR0XB60</accession>
<evidence type="ECO:0000256" key="10">
    <source>
        <dbReference type="ARBA" id="ARBA00023004"/>
    </source>
</evidence>
<dbReference type="InterPro" id="IPR017972">
    <property type="entry name" value="Cyt_P450_CS"/>
</dbReference>
<evidence type="ECO:0000256" key="8">
    <source>
        <dbReference type="ARBA" id="ARBA00022989"/>
    </source>
</evidence>
<protein>
    <recommendedName>
        <fullName evidence="14">Retrovirus-related Pol polyprotein from transposon TNT 1-94-like beta-barrel domain-containing protein</fullName>
    </recommendedName>
</protein>
<keyword evidence="4" id="KW-0349">Heme</keyword>
<evidence type="ECO:0000256" key="11">
    <source>
        <dbReference type="ARBA" id="ARBA00023033"/>
    </source>
</evidence>